<dbReference type="PANTHER" id="PTHR11735">
    <property type="entry name" value="TRNA N6-ADENOSINE THREONYLCARBAMOYLTRANSFERASE"/>
    <property type="match status" value="1"/>
</dbReference>
<gene>
    <name evidence="2" type="primary">tsaB</name>
    <name evidence="2" type="ORF">IAA93_00705</name>
</gene>
<organism evidence="2 3">
    <name type="scientific">Candidatus Avibacteroides avistercoris</name>
    <dbReference type="NCBI Taxonomy" id="2840690"/>
    <lineage>
        <taxon>Bacteria</taxon>
        <taxon>Pseudomonadati</taxon>
        <taxon>Bacteroidota</taxon>
        <taxon>Bacteroidia</taxon>
        <taxon>Bacteroidales</taxon>
        <taxon>Bacteroidaceae</taxon>
        <taxon>Bacteroidaceae incertae sedis</taxon>
        <taxon>Candidatus Avibacteroides</taxon>
    </lineage>
</organism>
<name>A0A9D2ZUB2_9BACT</name>
<keyword evidence="2" id="KW-0808">Transferase</keyword>
<dbReference type="InterPro" id="IPR043129">
    <property type="entry name" value="ATPase_NBD"/>
</dbReference>
<reference evidence="2" key="2">
    <citation type="submission" date="2021-04" db="EMBL/GenBank/DDBJ databases">
        <authorList>
            <person name="Gilroy R."/>
        </authorList>
    </citation>
    <scope>NUCLEOTIDE SEQUENCE</scope>
    <source>
        <strain evidence="2">MalCec1-1739</strain>
    </source>
</reference>
<evidence type="ECO:0000259" key="1">
    <source>
        <dbReference type="Pfam" id="PF00814"/>
    </source>
</evidence>
<dbReference type="GO" id="GO:0002949">
    <property type="term" value="P:tRNA threonylcarbamoyladenosine modification"/>
    <property type="evidence" value="ECO:0007669"/>
    <property type="project" value="InterPro"/>
</dbReference>
<evidence type="ECO:0000313" key="3">
    <source>
        <dbReference type="Proteomes" id="UP000787625"/>
    </source>
</evidence>
<reference evidence="2" key="1">
    <citation type="journal article" date="2021" name="PeerJ">
        <title>Extensive microbial diversity within the chicken gut microbiome revealed by metagenomics and culture.</title>
        <authorList>
            <person name="Gilroy R."/>
            <person name="Ravi A."/>
            <person name="Getino M."/>
            <person name="Pursley I."/>
            <person name="Horton D.L."/>
            <person name="Alikhan N.F."/>
            <person name="Baker D."/>
            <person name="Gharbi K."/>
            <person name="Hall N."/>
            <person name="Watson M."/>
            <person name="Adriaenssens E.M."/>
            <person name="Foster-Nyarko E."/>
            <person name="Jarju S."/>
            <person name="Secka A."/>
            <person name="Antonio M."/>
            <person name="Oren A."/>
            <person name="Chaudhuri R.R."/>
            <person name="La Ragione R."/>
            <person name="Hildebrand F."/>
            <person name="Pallen M.J."/>
        </authorList>
    </citation>
    <scope>NUCLEOTIDE SEQUENCE</scope>
    <source>
        <strain evidence="2">MalCec1-1739</strain>
    </source>
</reference>
<proteinExistence type="predicted"/>
<accession>A0A9D2ZUB2</accession>
<dbReference type="Pfam" id="PF00814">
    <property type="entry name" value="TsaD"/>
    <property type="match status" value="1"/>
</dbReference>
<dbReference type="EC" id="2.3.1.234" evidence="2"/>
<dbReference type="NCBIfam" id="TIGR03725">
    <property type="entry name" value="T6A_YeaZ"/>
    <property type="match status" value="1"/>
</dbReference>
<dbReference type="AlphaFoldDB" id="A0A9D2ZUB2"/>
<dbReference type="PANTHER" id="PTHR11735:SF11">
    <property type="entry name" value="TRNA THREONYLCARBAMOYLADENOSINE BIOSYNTHESIS PROTEIN TSAB"/>
    <property type="match status" value="1"/>
</dbReference>
<dbReference type="InterPro" id="IPR022496">
    <property type="entry name" value="T6A_TsaB"/>
</dbReference>
<dbReference type="Gene3D" id="3.30.420.40">
    <property type="match status" value="2"/>
</dbReference>
<dbReference type="GO" id="GO:0005829">
    <property type="term" value="C:cytosol"/>
    <property type="evidence" value="ECO:0007669"/>
    <property type="project" value="TreeGrafter"/>
</dbReference>
<dbReference type="EMBL" id="DWUP01000012">
    <property type="protein sequence ID" value="HJD52239.1"/>
    <property type="molecule type" value="Genomic_DNA"/>
</dbReference>
<evidence type="ECO:0000313" key="2">
    <source>
        <dbReference type="EMBL" id="HJD52239.1"/>
    </source>
</evidence>
<dbReference type="Proteomes" id="UP000787625">
    <property type="component" value="Unassembled WGS sequence"/>
</dbReference>
<dbReference type="CDD" id="cd24032">
    <property type="entry name" value="ASKHA_NBD_TsaB"/>
    <property type="match status" value="1"/>
</dbReference>
<sequence length="229" mass="25377">MATILNIETSTAVCSAAVSCEGEIEFHLEDYNGNSHANNLGVFIKQSLEFVADRQMQLDAVAVSCGPGSYTGLRIGVSMAKGICFGHGIPLIAIPTLEVLCVIPLLYEDIDESALLCPMIDARRMEVYTALYDRSLHQLRETSAVVINDNFMSDELDKHPIYFFGNGAGKCRDIINHPNARFIDGITPLAKSMPLLAEKAYRKQDFKDVAYFEPFYLKDFIASTPKKLL</sequence>
<dbReference type="InterPro" id="IPR000905">
    <property type="entry name" value="Gcp-like_dom"/>
</dbReference>
<dbReference type="GO" id="GO:0061711">
    <property type="term" value="F:tRNA N(6)-L-threonylcarbamoyladenine synthase activity"/>
    <property type="evidence" value="ECO:0007669"/>
    <property type="project" value="UniProtKB-EC"/>
</dbReference>
<keyword evidence="2" id="KW-0012">Acyltransferase</keyword>
<dbReference type="SUPFAM" id="SSF53067">
    <property type="entry name" value="Actin-like ATPase domain"/>
    <property type="match status" value="2"/>
</dbReference>
<comment type="caution">
    <text evidence="2">The sequence shown here is derived from an EMBL/GenBank/DDBJ whole genome shotgun (WGS) entry which is preliminary data.</text>
</comment>
<feature type="domain" description="Gcp-like" evidence="1">
    <location>
        <begin position="35"/>
        <end position="151"/>
    </location>
</feature>
<protein>
    <submittedName>
        <fullName evidence="2">tRNA (Adenosine(37)-N6)-threonylcarbamoyltransferase complex dimerization subunit type 1 TsaB</fullName>
        <ecNumber evidence="2">2.3.1.234</ecNumber>
    </submittedName>
</protein>